<reference evidence="4" key="1">
    <citation type="submission" date="2012-12" db="EMBL/GenBank/DDBJ databases">
        <authorList>
            <person name="Hellsten U."/>
            <person name="Grimwood J."/>
            <person name="Chapman J.A."/>
            <person name="Shapiro H."/>
            <person name="Aerts A."/>
            <person name="Otillar R.P."/>
            <person name="Terry A.Y."/>
            <person name="Boore J.L."/>
            <person name="Simakov O."/>
            <person name="Marletaz F."/>
            <person name="Cho S.-J."/>
            <person name="Edsinger-Gonzales E."/>
            <person name="Havlak P."/>
            <person name="Kuo D.-H."/>
            <person name="Larsson T."/>
            <person name="Lv J."/>
            <person name="Arendt D."/>
            <person name="Savage R."/>
            <person name="Osoegawa K."/>
            <person name="de Jong P."/>
            <person name="Lindberg D.R."/>
            <person name="Seaver E.C."/>
            <person name="Weisblat D.A."/>
            <person name="Putnam N.H."/>
            <person name="Grigoriev I.V."/>
            <person name="Rokhsar D.S."/>
        </authorList>
    </citation>
    <scope>NUCLEOTIDE SEQUENCE</scope>
    <source>
        <strain evidence="4">I ESC-2004</strain>
    </source>
</reference>
<dbReference type="EMBL" id="KB308827">
    <property type="protein sequence ID" value="ELT96423.1"/>
    <property type="molecule type" value="Genomic_DNA"/>
</dbReference>
<evidence type="ECO:0000313" key="2">
    <source>
        <dbReference type="EMBL" id="ELT96423.1"/>
    </source>
</evidence>
<keyword evidence="4" id="KW-1185">Reference proteome</keyword>
<feature type="region of interest" description="Disordered" evidence="1">
    <location>
        <begin position="75"/>
        <end position="150"/>
    </location>
</feature>
<dbReference type="AlphaFoldDB" id="R7TR94"/>
<dbReference type="HOGENOM" id="CLU_1742312_0_0_1"/>
<sequence length="150" mass="17003">MDDTCFVLKYLKSLCSARATVDTRDAAFKSDDVTPACDDVIDGTEIDVTEIDLGAMMSEDSDYTSDINYPLQHQNNVSAHQVPREQHPFRRQRDDSYDSRDYQTANEVYDQDSFDRGTSFESRDGYPPEEEEEEERRSGGTLVPLAVATL</sequence>
<reference evidence="3" key="3">
    <citation type="submission" date="2015-06" db="UniProtKB">
        <authorList>
            <consortium name="EnsemblMetazoa"/>
        </authorList>
    </citation>
    <scope>IDENTIFICATION</scope>
</reference>
<accession>R7TR94</accession>
<gene>
    <name evidence="2" type="ORF">CAPTEDRAFT_224460</name>
</gene>
<evidence type="ECO:0000313" key="3">
    <source>
        <dbReference type="EnsemblMetazoa" id="CapteP224460"/>
    </source>
</evidence>
<dbReference type="EMBL" id="AMQN01011332">
    <property type="status" value="NOT_ANNOTATED_CDS"/>
    <property type="molecule type" value="Genomic_DNA"/>
</dbReference>
<feature type="compositionally biased region" description="Basic and acidic residues" evidence="1">
    <location>
        <begin position="82"/>
        <end position="101"/>
    </location>
</feature>
<protein>
    <submittedName>
        <fullName evidence="2 3">Uncharacterized protein</fullName>
    </submittedName>
</protein>
<name>R7TR94_CAPTE</name>
<organism evidence="2">
    <name type="scientific">Capitella teleta</name>
    <name type="common">Polychaete worm</name>
    <dbReference type="NCBI Taxonomy" id="283909"/>
    <lineage>
        <taxon>Eukaryota</taxon>
        <taxon>Metazoa</taxon>
        <taxon>Spiralia</taxon>
        <taxon>Lophotrochozoa</taxon>
        <taxon>Annelida</taxon>
        <taxon>Polychaeta</taxon>
        <taxon>Sedentaria</taxon>
        <taxon>Scolecida</taxon>
        <taxon>Capitellidae</taxon>
        <taxon>Capitella</taxon>
    </lineage>
</organism>
<proteinExistence type="predicted"/>
<reference evidence="2 4" key="2">
    <citation type="journal article" date="2013" name="Nature">
        <title>Insights into bilaterian evolution from three spiralian genomes.</title>
        <authorList>
            <person name="Simakov O."/>
            <person name="Marletaz F."/>
            <person name="Cho S.J."/>
            <person name="Edsinger-Gonzales E."/>
            <person name="Havlak P."/>
            <person name="Hellsten U."/>
            <person name="Kuo D.H."/>
            <person name="Larsson T."/>
            <person name="Lv J."/>
            <person name="Arendt D."/>
            <person name="Savage R."/>
            <person name="Osoegawa K."/>
            <person name="de Jong P."/>
            <person name="Grimwood J."/>
            <person name="Chapman J.A."/>
            <person name="Shapiro H."/>
            <person name="Aerts A."/>
            <person name="Otillar R.P."/>
            <person name="Terry A.Y."/>
            <person name="Boore J.L."/>
            <person name="Grigoriev I.V."/>
            <person name="Lindberg D.R."/>
            <person name="Seaver E.C."/>
            <person name="Weisblat D.A."/>
            <person name="Putnam N.H."/>
            <person name="Rokhsar D.S."/>
        </authorList>
    </citation>
    <scope>NUCLEOTIDE SEQUENCE</scope>
    <source>
        <strain evidence="2 4">I ESC-2004</strain>
    </source>
</reference>
<evidence type="ECO:0000313" key="4">
    <source>
        <dbReference type="Proteomes" id="UP000014760"/>
    </source>
</evidence>
<dbReference type="OrthoDB" id="6157805at2759"/>
<dbReference type="Proteomes" id="UP000014760">
    <property type="component" value="Unassembled WGS sequence"/>
</dbReference>
<evidence type="ECO:0000256" key="1">
    <source>
        <dbReference type="SAM" id="MobiDB-lite"/>
    </source>
</evidence>
<dbReference type="EnsemblMetazoa" id="CapteT224460">
    <property type="protein sequence ID" value="CapteP224460"/>
    <property type="gene ID" value="CapteG224460"/>
</dbReference>